<dbReference type="Gene3D" id="3.40.50.300">
    <property type="entry name" value="P-loop containing nucleotide triphosphate hydrolases"/>
    <property type="match status" value="1"/>
</dbReference>
<dbReference type="SUPFAM" id="SSF52540">
    <property type="entry name" value="P-loop containing nucleoside triphosphate hydrolases"/>
    <property type="match status" value="1"/>
</dbReference>
<evidence type="ECO:0000259" key="1">
    <source>
        <dbReference type="SMART" id="SM00382"/>
    </source>
</evidence>
<dbReference type="CDD" id="cd00009">
    <property type="entry name" value="AAA"/>
    <property type="match status" value="1"/>
</dbReference>
<organism evidence="2 3">
    <name type="scientific">Spirosoma sordidisoli</name>
    <dbReference type="NCBI Taxonomy" id="2502893"/>
    <lineage>
        <taxon>Bacteria</taxon>
        <taxon>Pseudomonadati</taxon>
        <taxon>Bacteroidota</taxon>
        <taxon>Cytophagia</taxon>
        <taxon>Cytophagales</taxon>
        <taxon>Cytophagaceae</taxon>
        <taxon>Spirosoma</taxon>
    </lineage>
</organism>
<sequence length="393" mass="43594">MIPRIAQTELAQLLDEFPAVGVLGPRQVGKTTLAEAIAATFDPEPVYLDLESSADLSKLREAESYFDLNKGRLIILDEIQRVPELFPILRGVIDRRRRQGLRTGQFLILGSASLDLLKQSSETLAGRIAYKELPGLTVPELPIPTPAEQDKLWLRGGFPDSFLAQQDASSLRWRLNFISTYLERDIPQLGPRIPAVTLRRLWTMLAHSQGGQLNSTQLGANLDISGPTAKRYIELLEDLLLIRTLRPWSGNVGKRLVKSPKVYIRDSGLTHALLNLTSLDDLLGHPVVGASWEGFVIENLLSCLPIGTTPWFYRTSAGAEIDLVLEQGPAQRYAVEIKRSLAPSLSKGFYLGCEDIGATKRFLVYPGSERYPIANDVTVIPLVDMMKEVASRN</sequence>
<proteinExistence type="predicted"/>
<dbReference type="PANTHER" id="PTHR43566:SF2">
    <property type="entry name" value="DUF4143 DOMAIN-CONTAINING PROTEIN"/>
    <property type="match status" value="1"/>
</dbReference>
<dbReference type="InterPro" id="IPR027417">
    <property type="entry name" value="P-loop_NTPase"/>
</dbReference>
<dbReference type="InterPro" id="IPR025420">
    <property type="entry name" value="DUF4143"/>
</dbReference>
<feature type="domain" description="AAA+ ATPase" evidence="1">
    <location>
        <begin position="16"/>
        <end position="139"/>
    </location>
</feature>
<dbReference type="Proteomes" id="UP000290407">
    <property type="component" value="Unassembled WGS sequence"/>
</dbReference>
<gene>
    <name evidence="2" type="ORF">EQG79_02735</name>
</gene>
<accession>A0A4Q2UT52</accession>
<comment type="caution">
    <text evidence="2">The sequence shown here is derived from an EMBL/GenBank/DDBJ whole genome shotgun (WGS) entry which is preliminary data.</text>
</comment>
<dbReference type="InterPro" id="IPR003593">
    <property type="entry name" value="AAA+_ATPase"/>
</dbReference>
<dbReference type="InterPro" id="IPR041682">
    <property type="entry name" value="AAA_14"/>
</dbReference>
<dbReference type="PANTHER" id="PTHR43566">
    <property type="entry name" value="CONSERVED PROTEIN"/>
    <property type="match status" value="1"/>
</dbReference>
<evidence type="ECO:0000313" key="3">
    <source>
        <dbReference type="Proteomes" id="UP000290407"/>
    </source>
</evidence>
<dbReference type="SMART" id="SM00382">
    <property type="entry name" value="AAA"/>
    <property type="match status" value="1"/>
</dbReference>
<keyword evidence="2" id="KW-0067">ATP-binding</keyword>
<dbReference type="RefSeq" id="WP_129599769.1">
    <property type="nucleotide sequence ID" value="NZ_SBLB01000001.1"/>
</dbReference>
<dbReference type="GO" id="GO:0005524">
    <property type="term" value="F:ATP binding"/>
    <property type="evidence" value="ECO:0007669"/>
    <property type="project" value="UniProtKB-KW"/>
</dbReference>
<dbReference type="AlphaFoldDB" id="A0A4Q2UT52"/>
<keyword evidence="3" id="KW-1185">Reference proteome</keyword>
<dbReference type="EMBL" id="SBLB01000001">
    <property type="protein sequence ID" value="RYC71081.1"/>
    <property type="molecule type" value="Genomic_DNA"/>
</dbReference>
<protein>
    <submittedName>
        <fullName evidence="2">ATP-binding protein</fullName>
    </submittedName>
</protein>
<name>A0A4Q2UT52_9BACT</name>
<keyword evidence="2" id="KW-0547">Nucleotide-binding</keyword>
<evidence type="ECO:0000313" key="2">
    <source>
        <dbReference type="EMBL" id="RYC71081.1"/>
    </source>
</evidence>
<reference evidence="2 3" key="1">
    <citation type="submission" date="2019-01" db="EMBL/GenBank/DDBJ databases">
        <title>Spirosoma flava sp. nov., a propanil-degrading bacterium isolated from herbicide-contaminated soil.</title>
        <authorList>
            <person name="Zhang L."/>
            <person name="Jiang J.-D."/>
        </authorList>
    </citation>
    <scope>NUCLEOTIDE SEQUENCE [LARGE SCALE GENOMIC DNA]</scope>
    <source>
        <strain evidence="2 3">TY50</strain>
    </source>
</reference>
<dbReference type="Pfam" id="PF13173">
    <property type="entry name" value="AAA_14"/>
    <property type="match status" value="1"/>
</dbReference>
<dbReference type="Pfam" id="PF13635">
    <property type="entry name" value="DUF4143"/>
    <property type="match status" value="1"/>
</dbReference>